<keyword evidence="2" id="KW-0813">Transport</keyword>
<proteinExistence type="predicted"/>
<evidence type="ECO:0000256" key="4">
    <source>
        <dbReference type="ARBA" id="ARBA00022741"/>
    </source>
</evidence>
<feature type="domain" description="ABC transmembrane type-1" evidence="10">
    <location>
        <begin position="40"/>
        <end position="322"/>
    </location>
</feature>
<dbReference type="Proteomes" id="UP000282321">
    <property type="component" value="Unassembled WGS sequence"/>
</dbReference>
<dbReference type="InterPro" id="IPR027417">
    <property type="entry name" value="P-loop_NTPase"/>
</dbReference>
<evidence type="ECO:0000313" key="11">
    <source>
        <dbReference type="EMBL" id="RKX64506.1"/>
    </source>
</evidence>
<evidence type="ECO:0000256" key="3">
    <source>
        <dbReference type="ARBA" id="ARBA00022692"/>
    </source>
</evidence>
<keyword evidence="3 8" id="KW-0812">Transmembrane</keyword>
<accession>A0A660S4K4</accession>
<evidence type="ECO:0000256" key="6">
    <source>
        <dbReference type="ARBA" id="ARBA00022989"/>
    </source>
</evidence>
<dbReference type="InterPro" id="IPR011527">
    <property type="entry name" value="ABC1_TM_dom"/>
</dbReference>
<dbReference type="InterPro" id="IPR036640">
    <property type="entry name" value="ABC1_TM_sf"/>
</dbReference>
<evidence type="ECO:0000313" key="12">
    <source>
        <dbReference type="Proteomes" id="UP000282321"/>
    </source>
</evidence>
<comment type="caution">
    <text evidence="11">The sequence shown here is derived from an EMBL/GenBank/DDBJ whole genome shotgun (WGS) entry which is preliminary data.</text>
</comment>
<feature type="transmembrane region" description="Helical" evidence="8">
    <location>
        <begin position="75"/>
        <end position="93"/>
    </location>
</feature>
<dbReference type="CDD" id="cd18544">
    <property type="entry name" value="ABC_6TM_TmrA_like"/>
    <property type="match status" value="1"/>
</dbReference>
<organism evidence="11 12">
    <name type="scientific">candidate division TA06 bacterium</name>
    <dbReference type="NCBI Taxonomy" id="2250710"/>
    <lineage>
        <taxon>Bacteria</taxon>
        <taxon>Bacteria division TA06</taxon>
    </lineage>
</organism>
<dbReference type="Pfam" id="PF00005">
    <property type="entry name" value="ABC_tran"/>
    <property type="match status" value="1"/>
</dbReference>
<dbReference type="SMART" id="SM00382">
    <property type="entry name" value="AAA"/>
    <property type="match status" value="1"/>
</dbReference>
<dbReference type="AlphaFoldDB" id="A0A660S4K4"/>
<gene>
    <name evidence="11" type="ORF">DRP44_08195</name>
</gene>
<dbReference type="PANTHER" id="PTHR43394:SF1">
    <property type="entry name" value="ATP-BINDING CASSETTE SUB-FAMILY B MEMBER 10, MITOCHONDRIAL"/>
    <property type="match status" value="1"/>
</dbReference>
<dbReference type="CDD" id="cd03254">
    <property type="entry name" value="ABCC_Glucan_exporter_like"/>
    <property type="match status" value="1"/>
</dbReference>
<feature type="transmembrane region" description="Helical" evidence="8">
    <location>
        <begin position="150"/>
        <end position="173"/>
    </location>
</feature>
<feature type="domain" description="ABC transporter" evidence="9">
    <location>
        <begin position="356"/>
        <end position="590"/>
    </location>
</feature>
<reference evidence="11 12" key="1">
    <citation type="submission" date="2018-06" db="EMBL/GenBank/DDBJ databases">
        <title>Extensive metabolic versatility and redundancy in microbially diverse, dynamic hydrothermal sediments.</title>
        <authorList>
            <person name="Dombrowski N."/>
            <person name="Teske A."/>
            <person name="Baker B.J."/>
        </authorList>
    </citation>
    <scope>NUCLEOTIDE SEQUENCE [LARGE SCALE GENOMIC DNA]</scope>
    <source>
        <strain evidence="11">B35_G9</strain>
    </source>
</reference>
<keyword evidence="7 8" id="KW-0472">Membrane</keyword>
<dbReference type="GO" id="GO:0015421">
    <property type="term" value="F:ABC-type oligopeptide transporter activity"/>
    <property type="evidence" value="ECO:0007669"/>
    <property type="project" value="TreeGrafter"/>
</dbReference>
<evidence type="ECO:0000256" key="7">
    <source>
        <dbReference type="ARBA" id="ARBA00023136"/>
    </source>
</evidence>
<comment type="subcellular location">
    <subcellularLocation>
        <location evidence="1">Cell membrane</location>
        <topology evidence="1">Multi-pass membrane protein</topology>
    </subcellularLocation>
</comment>
<keyword evidence="4" id="KW-0547">Nucleotide-binding</keyword>
<dbReference type="SUPFAM" id="SSF52540">
    <property type="entry name" value="P-loop containing nucleoside triphosphate hydrolases"/>
    <property type="match status" value="1"/>
</dbReference>
<dbReference type="SUPFAM" id="SSF90123">
    <property type="entry name" value="ABC transporter transmembrane region"/>
    <property type="match status" value="1"/>
</dbReference>
<protein>
    <submittedName>
        <fullName evidence="11">ABC transporter ATP-binding protein</fullName>
    </submittedName>
</protein>
<evidence type="ECO:0000256" key="2">
    <source>
        <dbReference type="ARBA" id="ARBA00022448"/>
    </source>
</evidence>
<feature type="transmembrane region" description="Helical" evidence="8">
    <location>
        <begin position="179"/>
        <end position="199"/>
    </location>
</feature>
<dbReference type="Gene3D" id="3.40.50.300">
    <property type="entry name" value="P-loop containing nucleotide triphosphate hydrolases"/>
    <property type="match status" value="1"/>
</dbReference>
<dbReference type="PROSITE" id="PS50929">
    <property type="entry name" value="ABC_TM1F"/>
    <property type="match status" value="1"/>
</dbReference>
<keyword evidence="5 11" id="KW-0067">ATP-binding</keyword>
<feature type="transmembrane region" description="Helical" evidence="8">
    <location>
        <begin position="35"/>
        <end position="55"/>
    </location>
</feature>
<sequence>MMHGGGQRSFVSDEVKNKKPKLWIIKRLAGYFKPFIWIVLAATLMLMIVSALQIVPPYLTKVAIDKYIATKNFTGIYKIAGIYLLVLILQLVIQYAEIMLTEYVGQRVMIDIRMKVFEHLENLSMTFFDKNPIGRLVTRVTNDVEALHELFTGGVVAIIGDFFTIIAIVIVMLKMSISLTVASFVLLPAFAIAAYIFSIKSHAAYLDVRKYVAESNANLQENLSGVKVVQAFAREDRNYKGYERINKNYVKASFRAITINTVFFPVVEALSSISIGLIIWYGGGKSIQGAVSAGTLVAFISYVKRFFDPIRDLGEKYNIVQNASASSFRIFKLLDTKMLIKDAPDKKQITPKIGQIEFKNVVFSYNKGETILKNISFKIERGEKVAFVGATGAGKTSIISIIPRLYDIDSGEILIDDIDIRKYDKKCLRAGIGMVLQEPFIFAGTVFDNIALWDKSITLDEVKRAAEIVNLAPFVERRRKGYYEEVGERGSNFSQGERQMIAFARVFIKNPPILIMDEATSSIDTQTEALIQDALLKIMEGRTSIIVAHRLSTIKNVNRIFVVHKGKIVEEGDHQSLLAKKGVYYKLYKLQYAD</sequence>
<dbReference type="InterPro" id="IPR039421">
    <property type="entry name" value="Type_1_exporter"/>
</dbReference>
<dbReference type="PROSITE" id="PS00211">
    <property type="entry name" value="ABC_TRANSPORTER_1"/>
    <property type="match status" value="1"/>
</dbReference>
<feature type="transmembrane region" description="Helical" evidence="8">
    <location>
        <begin position="257"/>
        <end position="281"/>
    </location>
</feature>
<dbReference type="GO" id="GO:0016887">
    <property type="term" value="F:ATP hydrolysis activity"/>
    <property type="evidence" value="ECO:0007669"/>
    <property type="project" value="InterPro"/>
</dbReference>
<dbReference type="GO" id="GO:0005524">
    <property type="term" value="F:ATP binding"/>
    <property type="evidence" value="ECO:0007669"/>
    <property type="project" value="UniProtKB-KW"/>
</dbReference>
<evidence type="ECO:0000256" key="8">
    <source>
        <dbReference type="SAM" id="Phobius"/>
    </source>
</evidence>
<dbReference type="EMBL" id="QNBC01000155">
    <property type="protein sequence ID" value="RKX64506.1"/>
    <property type="molecule type" value="Genomic_DNA"/>
</dbReference>
<dbReference type="InterPro" id="IPR017871">
    <property type="entry name" value="ABC_transporter-like_CS"/>
</dbReference>
<evidence type="ECO:0000259" key="9">
    <source>
        <dbReference type="PROSITE" id="PS50893"/>
    </source>
</evidence>
<evidence type="ECO:0000256" key="5">
    <source>
        <dbReference type="ARBA" id="ARBA00022840"/>
    </source>
</evidence>
<name>A0A660S4K4_UNCT6</name>
<dbReference type="FunFam" id="3.40.50.300:FF:000287">
    <property type="entry name" value="Multidrug ABC transporter ATP-binding protein"/>
    <property type="match status" value="1"/>
</dbReference>
<dbReference type="InterPro" id="IPR003593">
    <property type="entry name" value="AAA+_ATPase"/>
</dbReference>
<dbReference type="PANTHER" id="PTHR43394">
    <property type="entry name" value="ATP-DEPENDENT PERMEASE MDL1, MITOCHONDRIAL"/>
    <property type="match status" value="1"/>
</dbReference>
<dbReference type="InterPro" id="IPR003439">
    <property type="entry name" value="ABC_transporter-like_ATP-bd"/>
</dbReference>
<dbReference type="Pfam" id="PF00664">
    <property type="entry name" value="ABC_membrane"/>
    <property type="match status" value="1"/>
</dbReference>
<dbReference type="PROSITE" id="PS50893">
    <property type="entry name" value="ABC_TRANSPORTER_2"/>
    <property type="match status" value="1"/>
</dbReference>
<keyword evidence="6 8" id="KW-1133">Transmembrane helix</keyword>
<dbReference type="Gene3D" id="1.20.1560.10">
    <property type="entry name" value="ABC transporter type 1, transmembrane domain"/>
    <property type="match status" value="1"/>
</dbReference>
<evidence type="ECO:0000256" key="1">
    <source>
        <dbReference type="ARBA" id="ARBA00004651"/>
    </source>
</evidence>
<evidence type="ECO:0000259" key="10">
    <source>
        <dbReference type="PROSITE" id="PS50929"/>
    </source>
</evidence>
<dbReference type="GO" id="GO:0005886">
    <property type="term" value="C:plasma membrane"/>
    <property type="evidence" value="ECO:0007669"/>
    <property type="project" value="UniProtKB-SubCell"/>
</dbReference>